<proteinExistence type="predicted"/>
<keyword evidence="3" id="KW-1185">Reference proteome</keyword>
<organism evidence="2 3">
    <name type="scientific">Fusarium piperis</name>
    <dbReference type="NCBI Taxonomy" id="1435070"/>
    <lineage>
        <taxon>Eukaryota</taxon>
        <taxon>Fungi</taxon>
        <taxon>Dikarya</taxon>
        <taxon>Ascomycota</taxon>
        <taxon>Pezizomycotina</taxon>
        <taxon>Sordariomycetes</taxon>
        <taxon>Hypocreomycetidae</taxon>
        <taxon>Hypocreales</taxon>
        <taxon>Nectriaceae</taxon>
        <taxon>Fusarium</taxon>
        <taxon>Fusarium solani species complex</taxon>
    </lineage>
</organism>
<sequence length="256" mass="29113">MRTRSSDAKADADQASSSTSHGCKRSLDQTKSAAEPKPKQARRGSASQAEASTSSEQTQKPRLRTPDLEFDYDRDKLRDPRPTPGRQRFHIPKPRPSDFEHEALADPSATFHDLHVCHKKGPKGSPTYDSAGFQLDYDKVVKWMKPKAYNKKSMVNGMARHLEKQVKEDGAMVNSFFVDGKAPGGRSSGQFMDFLKDHVSKDLGVPWHQIDSKRVKEWEKKGFEKINADEWWHEPNEEEKKRFMKMLGGASLRKDL</sequence>
<dbReference type="AlphaFoldDB" id="A0A9W8WA48"/>
<feature type="compositionally biased region" description="Low complexity" evidence="1">
    <location>
        <begin position="45"/>
        <end position="58"/>
    </location>
</feature>
<evidence type="ECO:0000313" key="2">
    <source>
        <dbReference type="EMBL" id="KAJ4317451.1"/>
    </source>
</evidence>
<evidence type="ECO:0000313" key="3">
    <source>
        <dbReference type="Proteomes" id="UP001140502"/>
    </source>
</evidence>
<dbReference type="EMBL" id="JAPEUR010000160">
    <property type="protein sequence ID" value="KAJ4317451.1"/>
    <property type="molecule type" value="Genomic_DNA"/>
</dbReference>
<feature type="region of interest" description="Disordered" evidence="1">
    <location>
        <begin position="1"/>
        <end position="99"/>
    </location>
</feature>
<reference evidence="2" key="1">
    <citation type="submission" date="2022-10" db="EMBL/GenBank/DDBJ databases">
        <title>Tapping the CABI collections for fungal endophytes: first genome assemblies for Collariella, Neodidymelliopsis, Ascochyta clinopodiicola, Didymella pomorum, Didymosphaeria variabile, Neocosmospora piperis and Neocucurbitaria cava.</title>
        <authorList>
            <person name="Hill R."/>
        </authorList>
    </citation>
    <scope>NUCLEOTIDE SEQUENCE</scope>
    <source>
        <strain evidence="2">IMI 366586</strain>
    </source>
</reference>
<feature type="compositionally biased region" description="Basic and acidic residues" evidence="1">
    <location>
        <begin position="64"/>
        <end position="81"/>
    </location>
</feature>
<protein>
    <submittedName>
        <fullName evidence="2">Uncharacterized protein</fullName>
    </submittedName>
</protein>
<accession>A0A9W8WA48</accession>
<name>A0A9W8WA48_9HYPO</name>
<dbReference type="OrthoDB" id="197676at2759"/>
<comment type="caution">
    <text evidence="2">The sequence shown here is derived from an EMBL/GenBank/DDBJ whole genome shotgun (WGS) entry which is preliminary data.</text>
</comment>
<dbReference type="Proteomes" id="UP001140502">
    <property type="component" value="Unassembled WGS sequence"/>
</dbReference>
<feature type="compositionally biased region" description="Basic and acidic residues" evidence="1">
    <location>
        <begin position="1"/>
        <end position="12"/>
    </location>
</feature>
<evidence type="ECO:0000256" key="1">
    <source>
        <dbReference type="SAM" id="MobiDB-lite"/>
    </source>
</evidence>
<gene>
    <name evidence="2" type="ORF">N0V84_007359</name>
</gene>